<name>A0A076PFJ8_COMTE</name>
<reference evidence="2 3" key="1">
    <citation type="journal article" date="2014" name="Genome Announc.">
        <title>Complete Genome Sequence of Polychlorinated Biphenyl Degrader Comamonas testosteroni TK102 (NBRC 109938).</title>
        <authorList>
            <person name="Fukuda K."/>
            <person name="Hosoyama A."/>
            <person name="Tsuchikane K."/>
            <person name="Ohji S."/>
            <person name="Yamazoe A."/>
            <person name="Fujita N."/>
            <person name="Shintani M."/>
            <person name="Kimbara K."/>
        </authorList>
    </citation>
    <scope>NUCLEOTIDE SEQUENCE [LARGE SCALE GENOMIC DNA]</scope>
    <source>
        <strain evidence="2">TK102</strain>
    </source>
</reference>
<keyword evidence="1" id="KW-1133">Transmembrane helix</keyword>
<feature type="transmembrane region" description="Helical" evidence="1">
    <location>
        <begin position="6"/>
        <end position="24"/>
    </location>
</feature>
<proteinExistence type="predicted"/>
<dbReference type="RefSeq" id="WP_043371244.1">
    <property type="nucleotide sequence ID" value="NZ_CP006704.1"/>
</dbReference>
<keyword evidence="1" id="KW-0812">Transmembrane</keyword>
<dbReference type="Proteomes" id="UP000028782">
    <property type="component" value="Chromosome"/>
</dbReference>
<dbReference type="AlphaFoldDB" id="A0A076PFJ8"/>
<evidence type="ECO:0000256" key="1">
    <source>
        <dbReference type="SAM" id="Phobius"/>
    </source>
</evidence>
<dbReference type="EMBL" id="CP006704">
    <property type="protein sequence ID" value="AIJ45534.1"/>
    <property type="molecule type" value="Genomic_DNA"/>
</dbReference>
<protein>
    <submittedName>
        <fullName evidence="2">Uncharacterized protein</fullName>
    </submittedName>
</protein>
<accession>A0A076PFJ8</accession>
<dbReference type="HOGENOM" id="CLU_2179353_0_0_4"/>
<organism evidence="2 3">
    <name type="scientific">Comamonas testosteroni TK102</name>
    <dbReference type="NCBI Taxonomy" id="1392005"/>
    <lineage>
        <taxon>Bacteria</taxon>
        <taxon>Pseudomonadati</taxon>
        <taxon>Pseudomonadota</taxon>
        <taxon>Betaproteobacteria</taxon>
        <taxon>Burkholderiales</taxon>
        <taxon>Comamonadaceae</taxon>
        <taxon>Comamonas</taxon>
    </lineage>
</organism>
<dbReference type="KEGG" id="ctes:O987_06955"/>
<evidence type="ECO:0000313" key="3">
    <source>
        <dbReference type="Proteomes" id="UP000028782"/>
    </source>
</evidence>
<keyword evidence="1" id="KW-0472">Membrane</keyword>
<sequence length="109" mass="12272">MAEAIYFIGFCVCFIWAFNLHFALRDLRSDMKAADSRIRRYRTAVDAIDKWCGHESAEARLIAAFISASGEGRGMNGGTPIKDEVCDIQGTREQLRRMKRVVPTAQEGE</sequence>
<gene>
    <name evidence="2" type="ORF">O987_06955</name>
</gene>
<evidence type="ECO:0000313" key="2">
    <source>
        <dbReference type="EMBL" id="AIJ45534.1"/>
    </source>
</evidence>